<keyword evidence="3" id="KW-1185">Reference proteome</keyword>
<protein>
    <submittedName>
        <fullName evidence="2">Uncharacterized protein</fullName>
    </submittedName>
</protein>
<evidence type="ECO:0000256" key="1">
    <source>
        <dbReference type="SAM" id="MobiDB-lite"/>
    </source>
</evidence>
<dbReference type="Proteomes" id="UP001296993">
    <property type="component" value="Unassembled WGS sequence"/>
</dbReference>
<evidence type="ECO:0000313" key="2">
    <source>
        <dbReference type="EMBL" id="MBP2386092.1"/>
    </source>
</evidence>
<name>A0ABS4XC96_9MICC</name>
<gene>
    <name evidence="2" type="ORF">JOF47_001603</name>
</gene>
<dbReference type="RefSeq" id="WP_209997056.1">
    <property type="nucleotide sequence ID" value="NZ_BAAAJY010000003.1"/>
</dbReference>
<proteinExistence type="predicted"/>
<feature type="region of interest" description="Disordered" evidence="1">
    <location>
        <begin position="181"/>
        <end position="215"/>
    </location>
</feature>
<comment type="caution">
    <text evidence="2">The sequence shown here is derived from an EMBL/GenBank/DDBJ whole genome shotgun (WGS) entry which is preliminary data.</text>
</comment>
<sequence>MKHAKQNSTRLVKALDYRHMVDVTLKGRDAEMVRGYVLAMGGKWILMHATTAGGAPDETVAIRRRHISHVAKTKHFAARVLEAWKLPVPQSELGMQDLDTTRAVLKALGDGGALLCVMRDVAWPDGMLIGSLAEVEKKRVWLLEVTYRARWKRRLTGIKPRHISRIASGGDYLEQLALVAGPRPPRSATEGSTRAYSPGSAGPGTTEPTPDDNDR</sequence>
<reference evidence="2 3" key="1">
    <citation type="submission" date="2021-03" db="EMBL/GenBank/DDBJ databases">
        <title>Sequencing the genomes of 1000 actinobacteria strains.</title>
        <authorList>
            <person name="Klenk H.-P."/>
        </authorList>
    </citation>
    <scope>NUCLEOTIDE SEQUENCE [LARGE SCALE GENOMIC DNA]</scope>
    <source>
        <strain evidence="2 3">DSM 15797</strain>
    </source>
</reference>
<evidence type="ECO:0000313" key="3">
    <source>
        <dbReference type="Proteomes" id="UP001296993"/>
    </source>
</evidence>
<organism evidence="2 3">
    <name type="scientific">Paeniglutamicibacter kerguelensis</name>
    <dbReference type="NCBI Taxonomy" id="254788"/>
    <lineage>
        <taxon>Bacteria</taxon>
        <taxon>Bacillati</taxon>
        <taxon>Actinomycetota</taxon>
        <taxon>Actinomycetes</taxon>
        <taxon>Micrococcales</taxon>
        <taxon>Micrococcaceae</taxon>
        <taxon>Paeniglutamicibacter</taxon>
    </lineage>
</organism>
<dbReference type="EMBL" id="JAGIOF010000001">
    <property type="protein sequence ID" value="MBP2386092.1"/>
    <property type="molecule type" value="Genomic_DNA"/>
</dbReference>
<accession>A0ABS4XC96</accession>